<gene>
    <name evidence="7" type="ORF">IC612_01975</name>
</gene>
<protein>
    <recommendedName>
        <fullName evidence="3">Ribonuclease</fullName>
    </recommendedName>
</protein>
<dbReference type="PRINTS" id="PR00117">
    <property type="entry name" value="BARNASE"/>
</dbReference>
<evidence type="ECO:0000256" key="5">
    <source>
        <dbReference type="ARBA" id="ARBA00022722"/>
    </source>
</evidence>
<comment type="similarity">
    <text evidence="2">Belongs to the ribonuclease N1/T1 family.</text>
</comment>
<dbReference type="EMBL" id="JADKYY010000002">
    <property type="protein sequence ID" value="MBF5026564.1"/>
    <property type="molecule type" value="Genomic_DNA"/>
</dbReference>
<dbReference type="InterPro" id="IPR000026">
    <property type="entry name" value="N1-like"/>
</dbReference>
<dbReference type="Proteomes" id="UP000694480">
    <property type="component" value="Unassembled WGS sequence"/>
</dbReference>
<keyword evidence="6" id="KW-0378">Hydrolase</keyword>
<evidence type="ECO:0000256" key="6">
    <source>
        <dbReference type="ARBA" id="ARBA00022801"/>
    </source>
</evidence>
<reference evidence="7" key="1">
    <citation type="submission" date="2020-11" db="EMBL/GenBank/DDBJ databases">
        <title>Genome seq and assembly of Planobacterium sp.</title>
        <authorList>
            <person name="Chhetri G."/>
        </authorList>
    </citation>
    <scope>NUCLEOTIDE SEQUENCE</scope>
    <source>
        <strain evidence="7">GCR5</strain>
    </source>
</reference>
<dbReference type="AlphaFoldDB" id="A0A930YUE8"/>
<sequence>MNRKRRSALWFFIGAMLTFLILTLIQTGGRVNTEETSSQTYSARAVEIDELTDQHRVASYIVTHGVLPPYYLTKEQARSQGWDPSKENLCEVLPGRAIGGDRFFNRERLLPTGINYYEADIDYHCGRRNASRLVYSKRGDVYITKDHYKSFEKLKPIK</sequence>
<keyword evidence="5" id="KW-0540">Nuclease</keyword>
<keyword evidence="4" id="KW-0964">Secreted</keyword>
<evidence type="ECO:0000256" key="4">
    <source>
        <dbReference type="ARBA" id="ARBA00022525"/>
    </source>
</evidence>
<dbReference type="SUPFAM" id="SSF53933">
    <property type="entry name" value="Microbial ribonucleases"/>
    <property type="match status" value="1"/>
</dbReference>
<keyword evidence="8" id="KW-1185">Reference proteome</keyword>
<comment type="subcellular location">
    <subcellularLocation>
        <location evidence="1">Secreted</location>
    </subcellularLocation>
</comment>
<dbReference type="InterPro" id="IPR001887">
    <property type="entry name" value="Barnase"/>
</dbReference>
<dbReference type="Pfam" id="PF00545">
    <property type="entry name" value="Ribonuclease"/>
    <property type="match status" value="1"/>
</dbReference>
<dbReference type="Gene3D" id="3.40.20.20">
    <property type="match status" value="2"/>
</dbReference>
<organism evidence="7 8">
    <name type="scientific">Planobacterium oryzisoli</name>
    <dbReference type="NCBI Taxonomy" id="2771435"/>
    <lineage>
        <taxon>Bacteria</taxon>
        <taxon>Pseudomonadati</taxon>
        <taxon>Bacteroidota</taxon>
        <taxon>Flavobacteriia</taxon>
        <taxon>Flavobacteriales</taxon>
        <taxon>Weeksellaceae</taxon>
        <taxon>Chryseobacterium group</taxon>
        <taxon>Chryseobacterium</taxon>
    </lineage>
</organism>
<dbReference type="InterPro" id="IPR016191">
    <property type="entry name" value="Ribonuclease/ribotoxin"/>
</dbReference>
<proteinExistence type="inferred from homology"/>
<dbReference type="GO" id="GO:0016787">
    <property type="term" value="F:hydrolase activity"/>
    <property type="evidence" value="ECO:0007669"/>
    <property type="project" value="UniProtKB-KW"/>
</dbReference>
<name>A0A930YUE8_9FLAO</name>
<evidence type="ECO:0000256" key="3">
    <source>
        <dbReference type="ARBA" id="ARBA00022214"/>
    </source>
</evidence>
<dbReference type="GO" id="GO:0005576">
    <property type="term" value="C:extracellular region"/>
    <property type="evidence" value="ECO:0007669"/>
    <property type="project" value="UniProtKB-SubCell"/>
</dbReference>
<accession>A0A930YUE8</accession>
<evidence type="ECO:0000256" key="2">
    <source>
        <dbReference type="ARBA" id="ARBA00009006"/>
    </source>
</evidence>
<evidence type="ECO:0000256" key="1">
    <source>
        <dbReference type="ARBA" id="ARBA00004613"/>
    </source>
</evidence>
<evidence type="ECO:0000313" key="8">
    <source>
        <dbReference type="Proteomes" id="UP000694480"/>
    </source>
</evidence>
<dbReference type="GO" id="GO:0003723">
    <property type="term" value="F:RNA binding"/>
    <property type="evidence" value="ECO:0007669"/>
    <property type="project" value="InterPro"/>
</dbReference>
<dbReference type="InterPro" id="IPR053753">
    <property type="entry name" value="RNase_N1/T1-like_sf"/>
</dbReference>
<dbReference type="GO" id="GO:0004521">
    <property type="term" value="F:RNA endonuclease activity"/>
    <property type="evidence" value="ECO:0007669"/>
    <property type="project" value="InterPro"/>
</dbReference>
<evidence type="ECO:0000313" key="7">
    <source>
        <dbReference type="EMBL" id="MBF5026564.1"/>
    </source>
</evidence>
<dbReference type="RefSeq" id="WP_194738499.1">
    <property type="nucleotide sequence ID" value="NZ_JADKYY010000002.1"/>
</dbReference>
<comment type="caution">
    <text evidence="7">The sequence shown here is derived from an EMBL/GenBank/DDBJ whole genome shotgun (WGS) entry which is preliminary data.</text>
</comment>